<feature type="signal peptide" evidence="3">
    <location>
        <begin position="1"/>
        <end position="32"/>
    </location>
</feature>
<organism evidence="5 6">
    <name type="scientific">Halopseudomonas salina</name>
    <dbReference type="NCBI Taxonomy" id="1323744"/>
    <lineage>
        <taxon>Bacteria</taxon>
        <taxon>Pseudomonadati</taxon>
        <taxon>Pseudomonadota</taxon>
        <taxon>Gammaproteobacteria</taxon>
        <taxon>Pseudomonadales</taxon>
        <taxon>Pseudomonadaceae</taxon>
        <taxon>Halopseudomonas</taxon>
    </lineage>
</organism>
<keyword evidence="6" id="KW-1185">Reference proteome</keyword>
<dbReference type="InterPro" id="IPR001638">
    <property type="entry name" value="Solute-binding_3/MltF_N"/>
</dbReference>
<name>A0ABQ1PRF2_9GAMM</name>
<proteinExistence type="inferred from homology"/>
<dbReference type="RefSeq" id="WP_223825394.1">
    <property type="nucleotide sequence ID" value="NZ_BMFF01000004.1"/>
</dbReference>
<evidence type="ECO:0000256" key="3">
    <source>
        <dbReference type="SAM" id="SignalP"/>
    </source>
</evidence>
<comment type="similarity">
    <text evidence="1">Belongs to the bacterial solute-binding protein 3 family.</text>
</comment>
<dbReference type="SUPFAM" id="SSF53850">
    <property type="entry name" value="Periplasmic binding protein-like II"/>
    <property type="match status" value="1"/>
</dbReference>
<evidence type="ECO:0000256" key="1">
    <source>
        <dbReference type="ARBA" id="ARBA00010333"/>
    </source>
</evidence>
<sequence length="287" mass="31614">MQQPMTGNPMLPRAAKLFVLLASVLIPSLSFAAVPLCERIVATGNPQYPPILWVDPEDDSRLIGAGAELLEQALAQSDVKLDMLNVGPWSRAQEEARSGRVDMLAGAFLTRQRLGYMDYIHPAYADVPSVIFVRSDGIFPYSGWEDLRGKTGSTVLNNSFGNQFDRFAADNLQIESVPSVEQSFQKLLRGRADYVIYERYQGLAIAQQMGIADKLDVLDGSLMTEQLYLTLSHNSACNSSDLRAALAQAMFDLSRSGVPQQLLEKYREIWAQQLVTSGAVPGPIVNE</sequence>
<dbReference type="EMBL" id="BMFF01000004">
    <property type="protein sequence ID" value="GGD01916.1"/>
    <property type="molecule type" value="Genomic_DNA"/>
</dbReference>
<feature type="domain" description="Solute-binding protein family 3/N-terminal" evidence="4">
    <location>
        <begin position="38"/>
        <end position="269"/>
    </location>
</feature>
<feature type="chain" id="PRO_5047125865" description="Solute-binding protein family 3/N-terminal domain-containing protein" evidence="3">
    <location>
        <begin position="33"/>
        <end position="287"/>
    </location>
</feature>
<dbReference type="SMART" id="SM00062">
    <property type="entry name" value="PBPb"/>
    <property type="match status" value="1"/>
</dbReference>
<dbReference type="PANTHER" id="PTHR35936:SF6">
    <property type="entry name" value="AMINO ACID ABC TRANSPORTER SUBSTRATE-BINDING PAAT FAMILY PROTEIN"/>
    <property type="match status" value="1"/>
</dbReference>
<evidence type="ECO:0000259" key="4">
    <source>
        <dbReference type="SMART" id="SM00062"/>
    </source>
</evidence>
<reference evidence="6" key="1">
    <citation type="journal article" date="2019" name="Int. J. Syst. Evol. Microbiol.">
        <title>The Global Catalogue of Microorganisms (GCM) 10K type strain sequencing project: providing services to taxonomists for standard genome sequencing and annotation.</title>
        <authorList>
            <consortium name="The Broad Institute Genomics Platform"/>
            <consortium name="The Broad Institute Genome Sequencing Center for Infectious Disease"/>
            <person name="Wu L."/>
            <person name="Ma J."/>
        </authorList>
    </citation>
    <scope>NUCLEOTIDE SEQUENCE [LARGE SCALE GENOMIC DNA]</scope>
    <source>
        <strain evidence="6">CGMCC 1.12482</strain>
    </source>
</reference>
<dbReference type="Gene3D" id="3.40.190.10">
    <property type="entry name" value="Periplasmic binding protein-like II"/>
    <property type="match status" value="2"/>
</dbReference>
<comment type="caution">
    <text evidence="5">The sequence shown here is derived from an EMBL/GenBank/DDBJ whole genome shotgun (WGS) entry which is preliminary data.</text>
</comment>
<dbReference type="Pfam" id="PF00497">
    <property type="entry name" value="SBP_bac_3"/>
    <property type="match status" value="1"/>
</dbReference>
<keyword evidence="2 3" id="KW-0732">Signal</keyword>
<dbReference type="Proteomes" id="UP000638188">
    <property type="component" value="Unassembled WGS sequence"/>
</dbReference>
<evidence type="ECO:0000256" key="2">
    <source>
        <dbReference type="ARBA" id="ARBA00022729"/>
    </source>
</evidence>
<evidence type="ECO:0000313" key="5">
    <source>
        <dbReference type="EMBL" id="GGD01916.1"/>
    </source>
</evidence>
<gene>
    <name evidence="5" type="ORF">GCM10007418_21470</name>
</gene>
<dbReference type="PANTHER" id="PTHR35936">
    <property type="entry name" value="MEMBRANE-BOUND LYTIC MUREIN TRANSGLYCOSYLASE F"/>
    <property type="match status" value="1"/>
</dbReference>
<evidence type="ECO:0000313" key="6">
    <source>
        <dbReference type="Proteomes" id="UP000638188"/>
    </source>
</evidence>
<accession>A0ABQ1PRF2</accession>
<protein>
    <recommendedName>
        <fullName evidence="4">Solute-binding protein family 3/N-terminal domain-containing protein</fullName>
    </recommendedName>
</protein>